<dbReference type="PANTHER" id="PTHR11803:SF42">
    <property type="entry name" value="MMF1"/>
    <property type="match status" value="1"/>
</dbReference>
<proteinExistence type="inferred from homology"/>
<dbReference type="EMBL" id="CDPU01000012">
    <property type="protein sequence ID" value="CEO48792.1"/>
    <property type="molecule type" value="Genomic_DNA"/>
</dbReference>
<dbReference type="InterPro" id="IPR006175">
    <property type="entry name" value="YjgF/YER057c/UK114"/>
</dbReference>
<comment type="similarity">
    <text evidence="1">Belongs to the RutC family.</text>
</comment>
<dbReference type="NCBIfam" id="TIGR00004">
    <property type="entry name" value="Rid family detoxifying hydrolase"/>
    <property type="match status" value="1"/>
</dbReference>
<evidence type="ECO:0000313" key="2">
    <source>
        <dbReference type="EMBL" id="CEO48792.1"/>
    </source>
</evidence>
<sequence length="158" mass="17396">MFKYSRTRLFLPHRQLISRPGFKMSVSTERKVEQVSTTAAPAPLPQFSQAIKFNGLLFCSGNVGAIPGTNLQLVEGTAKDRTRQTLKNISAVLEAGGSSLRNVLKVNIFITDMANFSLINEAYDEFFTWSPKPARTCVAVHQLPLGTDVEIECTAFGN</sequence>
<reference evidence="2" key="1">
    <citation type="submission" date="2015-01" db="EMBL/GenBank/DDBJ databases">
        <authorList>
            <person name="Durling Mikael"/>
        </authorList>
    </citation>
    <scope>NUCLEOTIDE SEQUENCE</scope>
</reference>
<evidence type="ECO:0000256" key="1">
    <source>
        <dbReference type="ARBA" id="ARBA00010552"/>
    </source>
</evidence>
<dbReference type="FunFam" id="3.30.1330.40:FF:000001">
    <property type="entry name" value="L-PSP family endoribonuclease"/>
    <property type="match status" value="1"/>
</dbReference>
<dbReference type="AlphaFoldDB" id="A0A0B7JZW7"/>
<protein>
    <submittedName>
        <fullName evidence="2">Uncharacterized protein</fullName>
    </submittedName>
</protein>
<accession>A0A0B7JZW7</accession>
<dbReference type="CDD" id="cd00448">
    <property type="entry name" value="YjgF_YER057c_UK114_family"/>
    <property type="match status" value="1"/>
</dbReference>
<dbReference type="Pfam" id="PF01042">
    <property type="entry name" value="Ribonuc_L-PSP"/>
    <property type="match status" value="1"/>
</dbReference>
<dbReference type="PANTHER" id="PTHR11803">
    <property type="entry name" value="2-IMINOBUTANOATE/2-IMINOPROPANOATE DEAMINASE RIDA"/>
    <property type="match status" value="1"/>
</dbReference>
<organism evidence="2">
    <name type="scientific">Bionectria ochroleuca</name>
    <name type="common">Gliocladium roseum</name>
    <dbReference type="NCBI Taxonomy" id="29856"/>
    <lineage>
        <taxon>Eukaryota</taxon>
        <taxon>Fungi</taxon>
        <taxon>Dikarya</taxon>
        <taxon>Ascomycota</taxon>
        <taxon>Pezizomycotina</taxon>
        <taxon>Sordariomycetes</taxon>
        <taxon>Hypocreomycetidae</taxon>
        <taxon>Hypocreales</taxon>
        <taxon>Bionectriaceae</taxon>
        <taxon>Clonostachys</taxon>
    </lineage>
</organism>
<dbReference type="InterPro" id="IPR035959">
    <property type="entry name" value="RutC-like_sf"/>
</dbReference>
<dbReference type="InterPro" id="IPR006056">
    <property type="entry name" value="RidA"/>
</dbReference>
<dbReference type="GO" id="GO:0005829">
    <property type="term" value="C:cytosol"/>
    <property type="evidence" value="ECO:0007669"/>
    <property type="project" value="TreeGrafter"/>
</dbReference>
<gene>
    <name evidence="2" type="ORF">BN869_000004849_1</name>
</gene>
<dbReference type="SUPFAM" id="SSF55298">
    <property type="entry name" value="YjgF-like"/>
    <property type="match status" value="1"/>
</dbReference>
<dbReference type="Gene3D" id="3.30.1330.40">
    <property type="entry name" value="RutC-like"/>
    <property type="match status" value="1"/>
</dbReference>
<dbReference type="GO" id="GO:0005739">
    <property type="term" value="C:mitochondrion"/>
    <property type="evidence" value="ECO:0007669"/>
    <property type="project" value="UniProtKB-ARBA"/>
</dbReference>
<dbReference type="GO" id="GO:0019239">
    <property type="term" value="F:deaminase activity"/>
    <property type="evidence" value="ECO:0007669"/>
    <property type="project" value="TreeGrafter"/>
</dbReference>
<name>A0A0B7JZW7_BIOOC</name>